<sequence>MKKLHRNIGTVRKEFEQLRENAENRLDNLDLIDLCNFWKFEKLLLENECDSEQLDKNINCDALANADGTMPNWAAEFKKAISQKHYQFFRNKFIIEGGDVKANCRQWFGAKQLANECELSHTFRMVSNGGDIERIQAVKTVLEQCLLGENDASMLYAVFPLETSACKAFVMNE</sequence>
<name>A0ABD2LIU3_9BILA</name>
<organism evidence="2 3">
    <name type="scientific">Heterodera trifolii</name>
    <dbReference type="NCBI Taxonomy" id="157864"/>
    <lineage>
        <taxon>Eukaryota</taxon>
        <taxon>Metazoa</taxon>
        <taxon>Ecdysozoa</taxon>
        <taxon>Nematoda</taxon>
        <taxon>Chromadorea</taxon>
        <taxon>Rhabditida</taxon>
        <taxon>Tylenchina</taxon>
        <taxon>Tylenchomorpha</taxon>
        <taxon>Tylenchoidea</taxon>
        <taxon>Heteroderidae</taxon>
        <taxon>Heteroderinae</taxon>
        <taxon>Heterodera</taxon>
    </lineage>
</organism>
<reference evidence="2 3" key="1">
    <citation type="submission" date="2024-10" db="EMBL/GenBank/DDBJ databases">
        <authorList>
            <person name="Kim D."/>
        </authorList>
    </citation>
    <scope>NUCLEOTIDE SEQUENCE [LARGE SCALE GENOMIC DNA]</scope>
    <source>
        <strain evidence="2">BH-2024</strain>
    </source>
</reference>
<gene>
    <name evidence="2" type="ORF">niasHT_016256</name>
</gene>
<feature type="coiled-coil region" evidence="1">
    <location>
        <begin position="1"/>
        <end position="32"/>
    </location>
</feature>
<dbReference type="EMBL" id="JBICBT010000395">
    <property type="protein sequence ID" value="KAL3115163.1"/>
    <property type="molecule type" value="Genomic_DNA"/>
</dbReference>
<proteinExistence type="predicted"/>
<comment type="caution">
    <text evidence="2">The sequence shown here is derived from an EMBL/GenBank/DDBJ whole genome shotgun (WGS) entry which is preliminary data.</text>
</comment>
<dbReference type="Proteomes" id="UP001620626">
    <property type="component" value="Unassembled WGS sequence"/>
</dbReference>
<evidence type="ECO:0000313" key="2">
    <source>
        <dbReference type="EMBL" id="KAL3115163.1"/>
    </source>
</evidence>
<dbReference type="AlphaFoldDB" id="A0ABD2LIU3"/>
<evidence type="ECO:0000256" key="1">
    <source>
        <dbReference type="SAM" id="Coils"/>
    </source>
</evidence>
<protein>
    <submittedName>
        <fullName evidence="2">Uncharacterized protein</fullName>
    </submittedName>
</protein>
<evidence type="ECO:0000313" key="3">
    <source>
        <dbReference type="Proteomes" id="UP001620626"/>
    </source>
</evidence>
<accession>A0ABD2LIU3</accession>
<keyword evidence="1" id="KW-0175">Coiled coil</keyword>
<keyword evidence="3" id="KW-1185">Reference proteome</keyword>